<dbReference type="Proteomes" id="UP000070539">
    <property type="component" value="Unassembled WGS sequence"/>
</dbReference>
<dbReference type="InterPro" id="IPR006061">
    <property type="entry name" value="SBP_1_CS"/>
</dbReference>
<evidence type="ECO:0000313" key="4">
    <source>
        <dbReference type="EMBL" id="KXL51762.1"/>
    </source>
</evidence>
<comment type="similarity">
    <text evidence="1">Belongs to the bacterial solute-binding protein 1 family.</text>
</comment>
<dbReference type="SUPFAM" id="SSF53850">
    <property type="entry name" value="Periplasmic binding protein-like II"/>
    <property type="match status" value="1"/>
</dbReference>
<dbReference type="EMBL" id="LRVM01000015">
    <property type="protein sequence ID" value="KXL51762.1"/>
    <property type="molecule type" value="Genomic_DNA"/>
</dbReference>
<sequence>MDYVKDNLPRLEEKIGDKISLYTPHSPEYTKDCSEEWLAPAIEKGIAPDVILTHATEFAALEHRANSGLFSNLAGRYLKDNPVRDELGMLKDPQEIFYPISVTPLVMIYNTEKIKEEELEHSWTDLFNDKFKVIFPDRDKPLCRAVGAFLKTQFPEQFPAFEKRVLYDGSPNSVVKAVASGEYDMAITNVSFAEMAQGKRIEINSPKEGYILLPQVFVWKKDADEKLTALADLMTSEEMQLYLAEQGAWPARRDIPISDTIAYNQQLTDWQGWDSYVKAVSEFDKFTV</sequence>
<dbReference type="Gene3D" id="3.40.190.10">
    <property type="entry name" value="Periplasmic binding protein-like II"/>
    <property type="match status" value="2"/>
</dbReference>
<reference evidence="4 5" key="1">
    <citation type="submission" date="2016-01" db="EMBL/GenBank/DDBJ databases">
        <title>Genome sequence of Clostridium neopropionicum X4, DSM-3847.</title>
        <authorList>
            <person name="Poehlein A."/>
            <person name="Beck M.H."/>
            <person name="Bengelsdorf F.R."/>
            <person name="Daniel R."/>
            <person name="Duerre P."/>
        </authorList>
    </citation>
    <scope>NUCLEOTIDE SEQUENCE [LARGE SCALE GENOMIC DNA]</scope>
    <source>
        <strain evidence="4 5">DSM-3847</strain>
    </source>
</reference>
<evidence type="ECO:0000313" key="5">
    <source>
        <dbReference type="Proteomes" id="UP000070539"/>
    </source>
</evidence>
<organism evidence="4 5">
    <name type="scientific">Anaerotignum neopropionicum</name>
    <dbReference type="NCBI Taxonomy" id="36847"/>
    <lineage>
        <taxon>Bacteria</taxon>
        <taxon>Bacillati</taxon>
        <taxon>Bacillota</taxon>
        <taxon>Clostridia</taxon>
        <taxon>Lachnospirales</taxon>
        <taxon>Anaerotignaceae</taxon>
        <taxon>Anaerotignum</taxon>
    </lineage>
</organism>
<proteinExistence type="inferred from homology"/>
<dbReference type="AlphaFoldDB" id="A0A136WB61"/>
<dbReference type="Pfam" id="PF13343">
    <property type="entry name" value="SBP_bac_6"/>
    <property type="match status" value="1"/>
</dbReference>
<protein>
    <recommendedName>
        <fullName evidence="6">Bacterial extracellular solute-binding protein</fullName>
    </recommendedName>
</protein>
<name>A0A136WB61_9FIRM</name>
<gene>
    <name evidence="4" type="ORF">CLNEO_28290</name>
</gene>
<evidence type="ECO:0000256" key="3">
    <source>
        <dbReference type="ARBA" id="ARBA00022729"/>
    </source>
</evidence>
<dbReference type="OrthoDB" id="179400at2"/>
<accession>A0A136WB61</accession>
<dbReference type="PANTHER" id="PTHR30006">
    <property type="entry name" value="THIAMINE-BINDING PERIPLASMIC PROTEIN-RELATED"/>
    <property type="match status" value="1"/>
</dbReference>
<keyword evidence="2" id="KW-0813">Transport</keyword>
<dbReference type="RefSeq" id="WP_066090694.1">
    <property type="nucleotide sequence ID" value="NZ_LRVM01000015.1"/>
</dbReference>
<evidence type="ECO:0000256" key="2">
    <source>
        <dbReference type="ARBA" id="ARBA00022448"/>
    </source>
</evidence>
<dbReference type="GO" id="GO:0055085">
    <property type="term" value="P:transmembrane transport"/>
    <property type="evidence" value="ECO:0007669"/>
    <property type="project" value="InterPro"/>
</dbReference>
<keyword evidence="3" id="KW-0732">Signal</keyword>
<evidence type="ECO:0008006" key="6">
    <source>
        <dbReference type="Google" id="ProtNLM"/>
    </source>
</evidence>
<keyword evidence="5" id="KW-1185">Reference proteome</keyword>
<dbReference type="PROSITE" id="PS01037">
    <property type="entry name" value="SBP_BACTERIAL_1"/>
    <property type="match status" value="1"/>
</dbReference>
<comment type="caution">
    <text evidence="4">The sequence shown here is derived from an EMBL/GenBank/DDBJ whole genome shotgun (WGS) entry which is preliminary data.</text>
</comment>
<evidence type="ECO:0000256" key="1">
    <source>
        <dbReference type="ARBA" id="ARBA00008520"/>
    </source>
</evidence>
<dbReference type="STRING" id="36847.CLNEO_28290"/>